<feature type="active site" description="Proton acceptor; via imino nitrogen" evidence="3">
    <location>
        <position position="2"/>
    </location>
</feature>
<reference evidence="6 7" key="1">
    <citation type="journal article" date="2018" name="J. Microbiol.">
        <title>Salicibibacter kimchii gen. nov., sp. nov., a moderately halophilic and alkalitolerant bacterium in the family Bacillaceae, isolated from kimchi.</title>
        <authorList>
            <person name="Jang J.Y."/>
            <person name="Oh Y.J."/>
            <person name="Lim S.K."/>
            <person name="Park H.K."/>
            <person name="Lee C."/>
            <person name="Kim J.Y."/>
            <person name="Lee M.A."/>
            <person name="Choi H.J."/>
        </authorList>
    </citation>
    <scope>NUCLEOTIDE SEQUENCE [LARGE SCALE GENOMIC DNA]</scope>
    <source>
        <strain evidence="6 7">NKC1-1</strain>
    </source>
</reference>
<dbReference type="CDD" id="cd00491">
    <property type="entry name" value="4Oxalocrotonate_Tautomerase"/>
    <property type="match status" value="1"/>
</dbReference>
<sequence length="64" mass="7215">MPFIQINILEGRSAEKKEQLIKEITATASEVMDSPVQNVRVLINELKPEHWGIAGESVKGRRDN</sequence>
<keyword evidence="2 4" id="KW-0413">Isomerase</keyword>
<evidence type="ECO:0000256" key="2">
    <source>
        <dbReference type="ARBA" id="ARBA00023235"/>
    </source>
</evidence>
<dbReference type="NCBIfam" id="NF002571">
    <property type="entry name" value="PRK02220.1"/>
    <property type="match status" value="1"/>
</dbReference>
<dbReference type="Gene3D" id="3.30.429.10">
    <property type="entry name" value="Macrophage Migration Inhibitory Factor"/>
    <property type="match status" value="1"/>
</dbReference>
<organism evidence="6 7">
    <name type="scientific">Salicibibacter kimchii</name>
    <dbReference type="NCBI Taxonomy" id="2099786"/>
    <lineage>
        <taxon>Bacteria</taxon>
        <taxon>Bacillati</taxon>
        <taxon>Bacillota</taxon>
        <taxon>Bacilli</taxon>
        <taxon>Bacillales</taxon>
        <taxon>Bacillaceae</taxon>
        <taxon>Salicibibacter</taxon>
    </lineage>
</organism>
<gene>
    <name evidence="6" type="ORF">DT065_12700</name>
</gene>
<dbReference type="PANTHER" id="PTHR35530:SF1">
    <property type="entry name" value="2-HYDROXYMUCONATE TAUTOMERASE"/>
    <property type="match status" value="1"/>
</dbReference>
<dbReference type="EMBL" id="CP031092">
    <property type="protein sequence ID" value="AXF56780.1"/>
    <property type="molecule type" value="Genomic_DNA"/>
</dbReference>
<name>A0A345C0P9_9BACI</name>
<keyword evidence="7" id="KW-1185">Reference proteome</keyword>
<protein>
    <recommendedName>
        <fullName evidence="4">Tautomerase</fullName>
        <ecNumber evidence="4">5.3.2.-</ecNumber>
    </recommendedName>
</protein>
<feature type="domain" description="4-oxalocrotonate tautomerase-like" evidence="5">
    <location>
        <begin position="2"/>
        <end position="59"/>
    </location>
</feature>
<evidence type="ECO:0000313" key="6">
    <source>
        <dbReference type="EMBL" id="AXF56780.1"/>
    </source>
</evidence>
<dbReference type="Pfam" id="PF01361">
    <property type="entry name" value="Tautomerase"/>
    <property type="match status" value="1"/>
</dbReference>
<dbReference type="AlphaFoldDB" id="A0A345C0P9"/>
<evidence type="ECO:0000256" key="3">
    <source>
        <dbReference type="PIRSR" id="PIRSR618191-1"/>
    </source>
</evidence>
<evidence type="ECO:0000256" key="4">
    <source>
        <dbReference type="RuleBase" id="RU362032"/>
    </source>
</evidence>
<dbReference type="KEGG" id="rue:DT065_12700"/>
<evidence type="ECO:0000313" key="7">
    <source>
        <dbReference type="Proteomes" id="UP000252100"/>
    </source>
</evidence>
<proteinExistence type="inferred from homology"/>
<dbReference type="InterPro" id="IPR018191">
    <property type="entry name" value="4-OT"/>
</dbReference>
<comment type="similarity">
    <text evidence="1 4">Belongs to the 4-oxalocrotonate tautomerase family.</text>
</comment>
<dbReference type="RefSeq" id="WP_114374018.1">
    <property type="nucleotide sequence ID" value="NZ_CP031092.1"/>
</dbReference>
<dbReference type="InterPro" id="IPR004370">
    <property type="entry name" value="4-OT-like_dom"/>
</dbReference>
<dbReference type="NCBIfam" id="TIGR00013">
    <property type="entry name" value="taut"/>
    <property type="match status" value="1"/>
</dbReference>
<dbReference type="GO" id="GO:0016853">
    <property type="term" value="F:isomerase activity"/>
    <property type="evidence" value="ECO:0007669"/>
    <property type="project" value="UniProtKB-UniRule"/>
</dbReference>
<dbReference type="PANTHER" id="PTHR35530">
    <property type="entry name" value="TAUTOMERASE-RELATED"/>
    <property type="match status" value="1"/>
</dbReference>
<dbReference type="OrthoDB" id="9804765at2"/>
<evidence type="ECO:0000256" key="1">
    <source>
        <dbReference type="ARBA" id="ARBA00006723"/>
    </source>
</evidence>
<evidence type="ECO:0000259" key="5">
    <source>
        <dbReference type="Pfam" id="PF01361"/>
    </source>
</evidence>
<dbReference type="Proteomes" id="UP000252100">
    <property type="component" value="Chromosome"/>
</dbReference>
<dbReference type="InterPro" id="IPR014347">
    <property type="entry name" value="Tautomerase/MIF_sf"/>
</dbReference>
<dbReference type="SUPFAM" id="SSF55331">
    <property type="entry name" value="Tautomerase/MIF"/>
    <property type="match status" value="1"/>
</dbReference>
<dbReference type="EC" id="5.3.2.-" evidence="4"/>
<accession>A0A345C0P9</accession>